<dbReference type="InterPro" id="IPR050315">
    <property type="entry name" value="FAD-oxidoreductase_2"/>
</dbReference>
<comment type="cofactor">
    <cofactor evidence="1">
        <name>FAD</name>
        <dbReference type="ChEBI" id="CHEBI:57692"/>
    </cofactor>
</comment>
<dbReference type="InterPro" id="IPR036188">
    <property type="entry name" value="FAD/NAD-bd_sf"/>
</dbReference>
<dbReference type="PRINTS" id="PR00368">
    <property type="entry name" value="FADPNR"/>
</dbReference>
<keyword evidence="3 5" id="KW-0274">FAD</keyword>
<evidence type="ECO:0000256" key="1">
    <source>
        <dbReference type="ARBA" id="ARBA00001974"/>
    </source>
</evidence>
<protein>
    <submittedName>
        <fullName evidence="7">Flavocytochrome c</fullName>
    </submittedName>
</protein>
<dbReference type="Gene3D" id="3.50.50.60">
    <property type="entry name" value="FAD/NAD(P)-binding domain"/>
    <property type="match status" value="1"/>
</dbReference>
<dbReference type="InterPro" id="IPR010960">
    <property type="entry name" value="Flavocytochrome_c"/>
</dbReference>
<name>A0ABT7ARD7_9CYAN</name>
<keyword evidence="2 5" id="KW-0285">Flavoprotein</keyword>
<organism evidence="7 8">
    <name type="scientific">Roseofilum acuticapitatum BLCC-M154</name>
    <dbReference type="NCBI Taxonomy" id="3022444"/>
    <lineage>
        <taxon>Bacteria</taxon>
        <taxon>Bacillati</taxon>
        <taxon>Cyanobacteriota</taxon>
        <taxon>Cyanophyceae</taxon>
        <taxon>Desertifilales</taxon>
        <taxon>Desertifilaceae</taxon>
        <taxon>Roseofilum</taxon>
        <taxon>Roseofilum acuticapitatum</taxon>
    </lineage>
</organism>
<dbReference type="PANTHER" id="PTHR43400:SF7">
    <property type="entry name" value="FAD-DEPENDENT OXIDOREDUCTASE 2 FAD BINDING DOMAIN-CONTAINING PROTEIN"/>
    <property type="match status" value="1"/>
</dbReference>
<dbReference type="SUPFAM" id="SSF51905">
    <property type="entry name" value="FAD/NAD(P)-binding domain"/>
    <property type="match status" value="1"/>
</dbReference>
<dbReference type="NCBIfam" id="TIGR01813">
    <property type="entry name" value="flavo_cyto_c"/>
    <property type="match status" value="1"/>
</dbReference>
<gene>
    <name evidence="7" type="ORF">PMG71_08515</name>
</gene>
<evidence type="ECO:0000256" key="3">
    <source>
        <dbReference type="ARBA" id="ARBA00022827"/>
    </source>
</evidence>
<dbReference type="RefSeq" id="WP_283753224.1">
    <property type="nucleotide sequence ID" value="NZ_JAQOSP010000060.1"/>
</dbReference>
<dbReference type="Gene3D" id="3.90.700.10">
    <property type="entry name" value="Succinate dehydrogenase/fumarate reductase flavoprotein, catalytic domain"/>
    <property type="match status" value="1"/>
</dbReference>
<dbReference type="SUPFAM" id="SSF56425">
    <property type="entry name" value="Succinate dehydrogenase/fumarate reductase flavoprotein, catalytic domain"/>
    <property type="match status" value="1"/>
</dbReference>
<dbReference type="InterPro" id="IPR027477">
    <property type="entry name" value="Succ_DH/fumarate_Rdtase_cat_sf"/>
</dbReference>
<keyword evidence="8" id="KW-1185">Reference proteome</keyword>
<evidence type="ECO:0000259" key="6">
    <source>
        <dbReference type="Pfam" id="PF00890"/>
    </source>
</evidence>
<evidence type="ECO:0000256" key="5">
    <source>
        <dbReference type="RuleBase" id="RU366062"/>
    </source>
</evidence>
<feature type="domain" description="FAD-dependent oxidoreductase 2 FAD-binding" evidence="6">
    <location>
        <begin position="15"/>
        <end position="452"/>
    </location>
</feature>
<reference evidence="7 8" key="1">
    <citation type="submission" date="2023-01" db="EMBL/GenBank/DDBJ databases">
        <title>Novel diversity within Roseofilum (Cyanobacteria; Desertifilaceae) from marine benthic mats with descriptions of four novel species.</title>
        <authorList>
            <person name="Wang Y."/>
            <person name="Berthold D.E."/>
            <person name="Hu J."/>
            <person name="Lefler F.W."/>
            <person name="Laughinghouse H.D. IV."/>
        </authorList>
    </citation>
    <scope>NUCLEOTIDE SEQUENCE [LARGE SCALE GENOMIC DNA]</scope>
    <source>
        <strain evidence="7 8">BLCC-M154</strain>
    </source>
</reference>
<evidence type="ECO:0000313" key="7">
    <source>
        <dbReference type="EMBL" id="MDJ1169467.1"/>
    </source>
</evidence>
<keyword evidence="4 5" id="KW-0560">Oxidoreductase</keyword>
<comment type="caution">
    <text evidence="7">The sequence shown here is derived from an EMBL/GenBank/DDBJ whole genome shotgun (WGS) entry which is preliminary data.</text>
</comment>
<dbReference type="Pfam" id="PF00890">
    <property type="entry name" value="FAD_binding_2"/>
    <property type="match status" value="1"/>
</dbReference>
<dbReference type="PANTHER" id="PTHR43400">
    <property type="entry name" value="FUMARATE REDUCTASE"/>
    <property type="match status" value="1"/>
</dbReference>
<sequence length="474" mass="50529">MNKTNIDAGMDIVTDVVIVGSGFAGLSAAIAAAQAGVSVILVEKEASCGGNSLISGGTLTVVGSPIQTREGIADSFALLKQDMLTAGRQLNNVALVETMVQESYPTLQWLTEELGVKFKDRVDQFGGHSVPRNHSPETLSGSEILTAMLTQAKSLGVEIRTQTRLTRLLTTPTQTNTTPPMVTGVVVKTPDREIQQIGVNQGVVLATGGFSGDRTFLQQQAPHLLTGLDHTNVPHATAEALIEAMRIGSQCVDLEQVQLVPWVSPDETGYGIAPLFGSYTVLAYGLAIDPVTGKRFINELADRKTWVDTLLTLGHPCIGIADTAGMENSGIDIEPYLADRAVVKKFSTLSSLAAEYSIPDTALQQTLDRYNYFVGQLHEDRDFGKSLRDRAKPLNPPFYAVRLWPKVHYTMGGVKIDAQAQVLGVGDLPIAGLYAAGEVTGGIHGACRLGGCAMTECIVFGRIAGQNVAKHSIT</sequence>
<dbReference type="InterPro" id="IPR003953">
    <property type="entry name" value="FAD-dep_OxRdtase_2_FAD-bd"/>
</dbReference>
<evidence type="ECO:0000313" key="8">
    <source>
        <dbReference type="Proteomes" id="UP001235303"/>
    </source>
</evidence>
<dbReference type="Proteomes" id="UP001235303">
    <property type="component" value="Unassembled WGS sequence"/>
</dbReference>
<comment type="similarity">
    <text evidence="5">Belongs to the FAD-dependent oxidoreductase 2 family. FRD/SDH subfamily.</text>
</comment>
<dbReference type="EMBL" id="JAQOSP010000060">
    <property type="protein sequence ID" value="MDJ1169467.1"/>
    <property type="molecule type" value="Genomic_DNA"/>
</dbReference>
<accession>A0ABT7ARD7</accession>
<evidence type="ECO:0000256" key="4">
    <source>
        <dbReference type="ARBA" id="ARBA00023002"/>
    </source>
</evidence>
<proteinExistence type="inferred from homology"/>
<evidence type="ECO:0000256" key="2">
    <source>
        <dbReference type="ARBA" id="ARBA00022630"/>
    </source>
</evidence>